<dbReference type="InterPro" id="IPR036901">
    <property type="entry name" value="Asp/Orn_carbamoylTrfase_sf"/>
</dbReference>
<evidence type="ECO:0000256" key="4">
    <source>
        <dbReference type="ARBA" id="ARBA00022679"/>
    </source>
</evidence>
<dbReference type="EC" id="2.1.3.3" evidence="3 6"/>
<organism evidence="9 10">
    <name type="scientific">Aliarcobacter skirrowii</name>
    <dbReference type="NCBI Taxonomy" id="28200"/>
    <lineage>
        <taxon>Bacteria</taxon>
        <taxon>Pseudomonadati</taxon>
        <taxon>Campylobacterota</taxon>
        <taxon>Epsilonproteobacteria</taxon>
        <taxon>Campylobacterales</taxon>
        <taxon>Arcobacteraceae</taxon>
        <taxon>Aliarcobacter</taxon>
    </lineage>
</organism>
<comment type="subcellular location">
    <subcellularLocation>
        <location evidence="6">Cytoplasm</location>
    </subcellularLocation>
</comment>
<dbReference type="RefSeq" id="WP_319047862.1">
    <property type="nucleotide sequence ID" value="NZ_JAUQUR010000002.1"/>
</dbReference>
<dbReference type="Pfam" id="PF00185">
    <property type="entry name" value="OTCace"/>
    <property type="match status" value="1"/>
</dbReference>
<dbReference type="InterPro" id="IPR006131">
    <property type="entry name" value="Asp_carbamoyltransf_Asp/Orn-bd"/>
</dbReference>
<dbReference type="PROSITE" id="PS00097">
    <property type="entry name" value="CARBAMOYLTRANSFERASE"/>
    <property type="match status" value="1"/>
</dbReference>
<dbReference type="FunFam" id="3.40.50.1370:FF:000008">
    <property type="entry name" value="Ornithine carbamoyltransferase"/>
    <property type="match status" value="1"/>
</dbReference>
<feature type="domain" description="Aspartate/ornithine carbamoyltransferase Asp/Orn-binding" evidence="7">
    <location>
        <begin position="148"/>
        <end position="298"/>
    </location>
</feature>
<sequence length="317" mass="36087">MRHFLSLMDFSKEEILEILNLAKKIKNDAKSGKHKDYMPKKILGMIFEKSSTRTRVSFEAGIYELGGVGLFLSSNDIQLGRGEPMKDTARVISRMVDMVTIRTFEQEKLEEFARYSKVPVINGLTDKLHPVQLMADYLTIMEEGLDKNLVVAYIGDGNNMAHSWLNMASKLGFELRIATPKNYQVDQDILKEAKKSGAKISTCFDPKEAAAGATVVTTDTWISMGQEAEKNMRIKDFSGFIVDENIMKLASKKAIFLHCLPAYRDYEVSEAVLEGEQSRVFQEAENRLHAQKGIMVWLDKKRDEKQKDKKSKKRDNK</sequence>
<dbReference type="GO" id="GO:0004585">
    <property type="term" value="F:ornithine carbamoyltransferase activity"/>
    <property type="evidence" value="ECO:0007669"/>
    <property type="project" value="UniProtKB-UniRule"/>
</dbReference>
<dbReference type="InterPro" id="IPR006130">
    <property type="entry name" value="Asp/Orn_carbamoylTrfase"/>
</dbReference>
<feature type="binding site" evidence="6">
    <location>
        <begin position="129"/>
        <end position="132"/>
    </location>
    <ligand>
        <name>carbamoyl phosphate</name>
        <dbReference type="ChEBI" id="CHEBI:58228"/>
    </ligand>
</feature>
<dbReference type="PRINTS" id="PR00102">
    <property type="entry name" value="OTCASE"/>
</dbReference>
<proteinExistence type="inferred from homology"/>
<dbReference type="InterPro" id="IPR024904">
    <property type="entry name" value="OTCase_ArgI"/>
</dbReference>
<dbReference type="NCBIfam" id="NF001986">
    <property type="entry name" value="PRK00779.1"/>
    <property type="match status" value="1"/>
</dbReference>
<feature type="binding site" evidence="6">
    <location>
        <position position="78"/>
    </location>
    <ligand>
        <name>carbamoyl phosphate</name>
        <dbReference type="ChEBI" id="CHEBI:58228"/>
    </ligand>
</feature>
<dbReference type="SUPFAM" id="SSF53671">
    <property type="entry name" value="Aspartate/ornithine carbamoyltransferase"/>
    <property type="match status" value="1"/>
</dbReference>
<accession>A0AAW9DA75</accession>
<feature type="binding site" evidence="6">
    <location>
        <position position="219"/>
    </location>
    <ligand>
        <name>L-ornithine</name>
        <dbReference type="ChEBI" id="CHEBI:46911"/>
    </ligand>
</feature>
<comment type="pathway">
    <text evidence="1">Amino-acid biosynthesis; L-arginine biosynthesis; L-arginine from L-ornithine and carbamoyl phosphate: step 1/3.</text>
</comment>
<evidence type="ECO:0000256" key="3">
    <source>
        <dbReference type="ARBA" id="ARBA00013007"/>
    </source>
</evidence>
<dbReference type="AlphaFoldDB" id="A0AAW9DA75"/>
<dbReference type="GO" id="GO:0042450">
    <property type="term" value="P:L-arginine biosynthetic process via ornithine"/>
    <property type="evidence" value="ECO:0007669"/>
    <property type="project" value="UniProtKB-UniRule"/>
</dbReference>
<evidence type="ECO:0000256" key="1">
    <source>
        <dbReference type="ARBA" id="ARBA00004975"/>
    </source>
</evidence>
<feature type="binding site" evidence="6">
    <location>
        <begin position="259"/>
        <end position="260"/>
    </location>
    <ligand>
        <name>carbamoyl phosphate</name>
        <dbReference type="ChEBI" id="CHEBI:58228"/>
    </ligand>
</feature>
<dbReference type="PANTHER" id="PTHR45753">
    <property type="entry name" value="ORNITHINE CARBAMOYLTRANSFERASE, MITOCHONDRIAL"/>
    <property type="match status" value="1"/>
</dbReference>
<evidence type="ECO:0000313" key="10">
    <source>
        <dbReference type="Proteomes" id="UP001283691"/>
    </source>
</evidence>
<reference evidence="9" key="2">
    <citation type="submission" date="2023-07" db="EMBL/GenBank/DDBJ databases">
        <authorList>
            <person name="Zhang M."/>
            <person name="Zhou G."/>
        </authorList>
    </citation>
    <scope>NUCLEOTIDE SEQUENCE</scope>
    <source>
        <strain evidence="9">BJSY19SF1-2</strain>
    </source>
</reference>
<dbReference type="GO" id="GO:0019240">
    <property type="term" value="P:citrulline biosynthetic process"/>
    <property type="evidence" value="ECO:0007669"/>
    <property type="project" value="TreeGrafter"/>
</dbReference>
<dbReference type="Proteomes" id="UP001283691">
    <property type="component" value="Unassembled WGS sequence"/>
</dbReference>
<dbReference type="GO" id="GO:0005737">
    <property type="term" value="C:cytoplasm"/>
    <property type="evidence" value="ECO:0007669"/>
    <property type="project" value="UniProtKB-SubCell"/>
</dbReference>
<evidence type="ECO:0000259" key="7">
    <source>
        <dbReference type="Pfam" id="PF00185"/>
    </source>
</evidence>
<feature type="binding site" evidence="6">
    <location>
        <position position="287"/>
    </location>
    <ligand>
        <name>carbamoyl phosphate</name>
        <dbReference type="ChEBI" id="CHEBI:58228"/>
    </ligand>
</feature>
<dbReference type="GO" id="GO:0016597">
    <property type="term" value="F:amino acid binding"/>
    <property type="evidence" value="ECO:0007669"/>
    <property type="project" value="InterPro"/>
</dbReference>
<dbReference type="NCBIfam" id="TIGR00658">
    <property type="entry name" value="orni_carb_tr"/>
    <property type="match status" value="1"/>
</dbReference>
<evidence type="ECO:0000256" key="2">
    <source>
        <dbReference type="ARBA" id="ARBA00007805"/>
    </source>
</evidence>
<feature type="binding site" evidence="6">
    <location>
        <begin position="51"/>
        <end position="54"/>
    </location>
    <ligand>
        <name>carbamoyl phosphate</name>
        <dbReference type="ChEBI" id="CHEBI:58228"/>
    </ligand>
</feature>
<protein>
    <recommendedName>
        <fullName evidence="3 6">Ornithine carbamoyltransferase</fullName>
        <shortName evidence="6">OTCase</shortName>
        <ecNumber evidence="3 6">2.1.3.3</ecNumber>
    </recommendedName>
</protein>
<evidence type="ECO:0000256" key="6">
    <source>
        <dbReference type="HAMAP-Rule" id="MF_01109"/>
    </source>
</evidence>
<evidence type="ECO:0000313" key="9">
    <source>
        <dbReference type="EMBL" id="MDX4069090.1"/>
    </source>
</evidence>
<feature type="domain" description="Aspartate/ornithine carbamoyltransferase carbamoyl-P binding" evidence="8">
    <location>
        <begin position="2"/>
        <end position="142"/>
    </location>
</feature>
<dbReference type="Pfam" id="PF02729">
    <property type="entry name" value="OTCace_N"/>
    <property type="match status" value="1"/>
</dbReference>
<dbReference type="Gene3D" id="3.40.50.1370">
    <property type="entry name" value="Aspartate/ornithine carbamoyltransferase"/>
    <property type="match status" value="2"/>
</dbReference>
<comment type="similarity">
    <text evidence="2 6">Belongs to the aspartate/ornithine carbamoyltransferase superfamily. OTCase family.</text>
</comment>
<comment type="catalytic activity">
    <reaction evidence="5 6">
        <text>carbamoyl phosphate + L-ornithine = L-citrulline + phosphate + H(+)</text>
        <dbReference type="Rhea" id="RHEA:19513"/>
        <dbReference type="ChEBI" id="CHEBI:15378"/>
        <dbReference type="ChEBI" id="CHEBI:43474"/>
        <dbReference type="ChEBI" id="CHEBI:46911"/>
        <dbReference type="ChEBI" id="CHEBI:57743"/>
        <dbReference type="ChEBI" id="CHEBI:58228"/>
        <dbReference type="EC" id="2.1.3.3"/>
    </reaction>
</comment>
<feature type="binding site" evidence="6">
    <location>
        <position position="159"/>
    </location>
    <ligand>
        <name>L-ornithine</name>
        <dbReference type="ChEBI" id="CHEBI:46911"/>
    </ligand>
</feature>
<dbReference type="EMBL" id="JAUQUR010000002">
    <property type="protein sequence ID" value="MDX4069090.1"/>
    <property type="molecule type" value="Genomic_DNA"/>
</dbReference>
<dbReference type="HAMAP" id="MF_01109">
    <property type="entry name" value="OTCase"/>
    <property type="match status" value="1"/>
</dbReference>
<dbReference type="InterPro" id="IPR002292">
    <property type="entry name" value="Orn/put_carbamltrans"/>
</dbReference>
<comment type="caution">
    <text evidence="9">The sequence shown here is derived from an EMBL/GenBank/DDBJ whole genome shotgun (WGS) entry which is preliminary data.</text>
</comment>
<feature type="binding site" evidence="6">
    <location>
        <position position="102"/>
    </location>
    <ligand>
        <name>carbamoyl phosphate</name>
        <dbReference type="ChEBI" id="CHEBI:58228"/>
    </ligand>
</feature>
<keyword evidence="6" id="KW-0963">Cytoplasm</keyword>
<dbReference type="InterPro" id="IPR006132">
    <property type="entry name" value="Asp/Orn_carbamoyltranf_P-bd"/>
</dbReference>
<dbReference type="PANTHER" id="PTHR45753:SF3">
    <property type="entry name" value="ORNITHINE TRANSCARBAMYLASE, MITOCHONDRIAL"/>
    <property type="match status" value="1"/>
</dbReference>
<gene>
    <name evidence="9" type="primary">argF</name>
    <name evidence="9" type="ORF">Q6A80_05055</name>
</gene>
<dbReference type="PRINTS" id="PR00100">
    <property type="entry name" value="AOTCASE"/>
</dbReference>
<evidence type="ECO:0000256" key="5">
    <source>
        <dbReference type="ARBA" id="ARBA00048772"/>
    </source>
</evidence>
<name>A0AAW9DA75_9BACT</name>
<feature type="binding site" evidence="6">
    <location>
        <begin position="223"/>
        <end position="224"/>
    </location>
    <ligand>
        <name>L-ornithine</name>
        <dbReference type="ChEBI" id="CHEBI:46911"/>
    </ligand>
</feature>
<keyword evidence="4 6" id="KW-0808">Transferase</keyword>
<reference evidence="9" key="1">
    <citation type="journal article" date="2023" name="Front. Microbiol.">
        <title>Genomic diversity and taxonomic marker for Arcobacter species.</title>
        <authorList>
            <person name="Zhou G."/>
            <person name="Gu Y."/>
            <person name="Wang H."/>
            <person name="Chen X."/>
            <person name="Zhang X."/>
            <person name="Shao Z."/>
            <person name="Yan X."/>
            <person name="Zhang J."/>
            <person name="Zhang M."/>
        </authorList>
    </citation>
    <scope>NUCLEOTIDE SEQUENCE</scope>
    <source>
        <strain evidence="9">BJSY19SF1-2</strain>
    </source>
</reference>
<evidence type="ECO:0000259" key="8">
    <source>
        <dbReference type="Pfam" id="PF02729"/>
    </source>
</evidence>